<dbReference type="AlphaFoldDB" id="A0A3B0TSC7"/>
<sequence>MPKIEIPIVVVAYNRPTSISRLLSSLKKANYPKKNIELIISIDRATDNENVLAIANDFYWPHGKKTISYQKTNLGLRNHILKCGDLCLEFGSVLILEDDIYVSPNFYSFASAALQFSLDKDYIAGISLYNHLLNVHTRDNFTAIEDGYDNWYFQFASSWGQVWSKKQWSEFKDWYSLGNTLNDTTDIPKNVSSWSDKSWLKFFIAFLIEKDKYFLYPKISVSTNFSDIGTHIGKDSTVYQVPLGFYQNFGFNFSTLQNSNSVYDAFFENINLYRCIDIPHDSLCIDLYAYKSKPKERYWLTTRILNYKVVRIYGRSLRPIDANIIEDINGSDIYLYDTEAIEKTNLKIDSLRKFKYKTRHISYTSAGHVFINLTLLKFKDLFNKIIKQQ</sequence>
<accession>A0A3B0TSC7</accession>
<dbReference type="EMBL" id="UOEL01000065">
    <property type="protein sequence ID" value="VAW11534.1"/>
    <property type="molecule type" value="Genomic_DNA"/>
</dbReference>
<proteinExistence type="predicted"/>
<name>A0A3B0TSC7_9ZZZZ</name>
<gene>
    <name evidence="1" type="ORF">MNBD_BACTEROID03-1075</name>
</gene>
<evidence type="ECO:0000313" key="1">
    <source>
        <dbReference type="EMBL" id="VAW11534.1"/>
    </source>
</evidence>
<dbReference type="PANTHER" id="PTHR33604:SF3">
    <property type="entry name" value="OSJNBA0004B13.7 PROTEIN"/>
    <property type="match status" value="1"/>
</dbReference>
<dbReference type="PANTHER" id="PTHR33604">
    <property type="entry name" value="OSJNBA0004B13.7 PROTEIN"/>
    <property type="match status" value="1"/>
</dbReference>
<dbReference type="InterPro" id="IPR029044">
    <property type="entry name" value="Nucleotide-diphossugar_trans"/>
</dbReference>
<evidence type="ECO:0008006" key="2">
    <source>
        <dbReference type="Google" id="ProtNLM"/>
    </source>
</evidence>
<dbReference type="Gene3D" id="3.90.550.10">
    <property type="entry name" value="Spore Coat Polysaccharide Biosynthesis Protein SpsA, Chain A"/>
    <property type="match status" value="1"/>
</dbReference>
<organism evidence="1">
    <name type="scientific">hydrothermal vent metagenome</name>
    <dbReference type="NCBI Taxonomy" id="652676"/>
    <lineage>
        <taxon>unclassified sequences</taxon>
        <taxon>metagenomes</taxon>
        <taxon>ecological metagenomes</taxon>
    </lineage>
</organism>
<protein>
    <recommendedName>
        <fullName evidence="2">Glycosyltransferase 2-like domain-containing protein</fullName>
    </recommendedName>
</protein>
<reference evidence="1" key="1">
    <citation type="submission" date="2018-06" db="EMBL/GenBank/DDBJ databases">
        <authorList>
            <person name="Zhirakovskaya E."/>
        </authorList>
    </citation>
    <scope>NUCLEOTIDE SEQUENCE</scope>
</reference>
<dbReference type="SUPFAM" id="SSF53448">
    <property type="entry name" value="Nucleotide-diphospho-sugar transferases"/>
    <property type="match status" value="1"/>
</dbReference>
<dbReference type="CDD" id="cd00761">
    <property type="entry name" value="Glyco_tranf_GTA_type"/>
    <property type="match status" value="1"/>
</dbReference>